<gene>
    <name evidence="2" type="ORF">ABID43_003807</name>
</gene>
<evidence type="ECO:0000256" key="1">
    <source>
        <dbReference type="SAM" id="MobiDB-lite"/>
    </source>
</evidence>
<feature type="compositionally biased region" description="Basic and acidic residues" evidence="1">
    <location>
        <begin position="108"/>
        <end position="118"/>
    </location>
</feature>
<feature type="compositionally biased region" description="Pro residues" evidence="1">
    <location>
        <begin position="119"/>
        <end position="134"/>
    </location>
</feature>
<sequence>MRRPVPWIGIAKSVGVVAAFSAAVGLGALAIVSGLAPTPMAPAAPKEALLIESTQPRPGGARVSEPTPATPPKARVAALPDPVVTPLPQESTPDRADGPPARSPPPEPPRKARIRAEPEPNPPAAQAPLSPPPARLNHAPVLRPRPDPRLAGVLTPEEIRRIRNTLRLTPEQAPHWPPVEALLQEIGAQQMALVKSGQKAEDAFGSGLSMRIYWAARPLLGVLREDQKARIRVLAKSMGLDAVASSI</sequence>
<dbReference type="RefSeq" id="WP_238280293.1">
    <property type="nucleotide sequence ID" value="NZ_BPQL01000082.1"/>
</dbReference>
<keyword evidence="3" id="KW-1185">Reference proteome</keyword>
<evidence type="ECO:0000313" key="2">
    <source>
        <dbReference type="EMBL" id="MET3694248.1"/>
    </source>
</evidence>
<accession>A0ABV2L8T3</accession>
<dbReference type="EMBL" id="JBEPMM010000013">
    <property type="protein sequence ID" value="MET3694248.1"/>
    <property type="molecule type" value="Genomic_DNA"/>
</dbReference>
<protein>
    <submittedName>
        <fullName evidence="2">Uncharacterized protein</fullName>
    </submittedName>
</protein>
<evidence type="ECO:0000313" key="3">
    <source>
        <dbReference type="Proteomes" id="UP001549145"/>
    </source>
</evidence>
<name>A0ABV2L8T3_9HYPH</name>
<feature type="region of interest" description="Disordered" evidence="1">
    <location>
        <begin position="54"/>
        <end position="150"/>
    </location>
</feature>
<comment type="caution">
    <text evidence="2">The sequence shown here is derived from an EMBL/GenBank/DDBJ whole genome shotgun (WGS) entry which is preliminary data.</text>
</comment>
<reference evidence="2 3" key="1">
    <citation type="submission" date="2024-06" db="EMBL/GenBank/DDBJ databases">
        <title>Genomic Encyclopedia of Type Strains, Phase IV (KMG-IV): sequencing the most valuable type-strain genomes for metagenomic binning, comparative biology and taxonomic classification.</title>
        <authorList>
            <person name="Goeker M."/>
        </authorList>
    </citation>
    <scope>NUCLEOTIDE SEQUENCE [LARGE SCALE GENOMIC DNA]</scope>
    <source>
        <strain evidence="2 3">DSM 21331</strain>
    </source>
</reference>
<proteinExistence type="predicted"/>
<dbReference type="Proteomes" id="UP001549145">
    <property type="component" value="Unassembled WGS sequence"/>
</dbReference>
<organism evidence="2 3">
    <name type="scientific">Methylobacterium goesingense</name>
    <dbReference type="NCBI Taxonomy" id="243690"/>
    <lineage>
        <taxon>Bacteria</taxon>
        <taxon>Pseudomonadati</taxon>
        <taxon>Pseudomonadota</taxon>
        <taxon>Alphaproteobacteria</taxon>
        <taxon>Hyphomicrobiales</taxon>
        <taxon>Methylobacteriaceae</taxon>
        <taxon>Methylobacterium</taxon>
    </lineage>
</organism>